<dbReference type="AlphaFoldDB" id="A0AAD7IU20"/>
<comment type="caution">
    <text evidence="1">The sequence shown here is derived from an EMBL/GenBank/DDBJ whole genome shotgun (WGS) entry which is preliminary data.</text>
</comment>
<reference evidence="1" key="1">
    <citation type="submission" date="2023-03" db="EMBL/GenBank/DDBJ databases">
        <title>Massive genome expansion in bonnet fungi (Mycena s.s.) driven by repeated elements and novel gene families across ecological guilds.</title>
        <authorList>
            <consortium name="Lawrence Berkeley National Laboratory"/>
            <person name="Harder C.B."/>
            <person name="Miyauchi S."/>
            <person name="Viragh M."/>
            <person name="Kuo A."/>
            <person name="Thoen E."/>
            <person name="Andreopoulos B."/>
            <person name="Lu D."/>
            <person name="Skrede I."/>
            <person name="Drula E."/>
            <person name="Henrissat B."/>
            <person name="Morin E."/>
            <person name="Kohler A."/>
            <person name="Barry K."/>
            <person name="LaButti K."/>
            <person name="Morin E."/>
            <person name="Salamov A."/>
            <person name="Lipzen A."/>
            <person name="Mereny Z."/>
            <person name="Hegedus B."/>
            <person name="Baldrian P."/>
            <person name="Stursova M."/>
            <person name="Weitz H."/>
            <person name="Taylor A."/>
            <person name="Grigoriev I.V."/>
            <person name="Nagy L.G."/>
            <person name="Martin F."/>
            <person name="Kauserud H."/>
        </authorList>
    </citation>
    <scope>NUCLEOTIDE SEQUENCE</scope>
    <source>
        <strain evidence="1">CBHHK182m</strain>
    </source>
</reference>
<proteinExistence type="predicted"/>
<organism evidence="1 2">
    <name type="scientific">Mycena metata</name>
    <dbReference type="NCBI Taxonomy" id="1033252"/>
    <lineage>
        <taxon>Eukaryota</taxon>
        <taxon>Fungi</taxon>
        <taxon>Dikarya</taxon>
        <taxon>Basidiomycota</taxon>
        <taxon>Agaricomycotina</taxon>
        <taxon>Agaricomycetes</taxon>
        <taxon>Agaricomycetidae</taxon>
        <taxon>Agaricales</taxon>
        <taxon>Marasmiineae</taxon>
        <taxon>Mycenaceae</taxon>
        <taxon>Mycena</taxon>
    </lineage>
</organism>
<keyword evidence="2" id="KW-1185">Reference proteome</keyword>
<gene>
    <name evidence="1" type="ORF">B0H16DRAFT_873419</name>
</gene>
<dbReference type="Proteomes" id="UP001215598">
    <property type="component" value="Unassembled WGS sequence"/>
</dbReference>
<accession>A0AAD7IU20</accession>
<protein>
    <submittedName>
        <fullName evidence="1">Uncharacterized protein</fullName>
    </submittedName>
</protein>
<evidence type="ECO:0000313" key="2">
    <source>
        <dbReference type="Proteomes" id="UP001215598"/>
    </source>
</evidence>
<sequence length="172" mass="19503">MHPWADCEFRTLHKIHTFIEAQQNGSKVKKFFRQGELSGLLKDCKAGLQQGLEFFQVRAVHTKVDLPIQNSMQMRSLNMMSTAREMEEQAQMTQRELLNMVDTISSSDTASLMSRSYSGSYQAPLLSQCCRLSPKYCTITFKSTGGVTRDRFDQFDISTAPGKARDKTKNST</sequence>
<name>A0AAD7IU20_9AGAR</name>
<evidence type="ECO:0000313" key="1">
    <source>
        <dbReference type="EMBL" id="KAJ7749397.1"/>
    </source>
</evidence>
<dbReference type="EMBL" id="JARKIB010000069">
    <property type="protein sequence ID" value="KAJ7749397.1"/>
    <property type="molecule type" value="Genomic_DNA"/>
</dbReference>